<accession>A0A1U7J1F5</accession>
<keyword evidence="1" id="KW-0472">Membrane</keyword>
<feature type="transmembrane region" description="Helical" evidence="1">
    <location>
        <begin position="7"/>
        <end position="28"/>
    </location>
</feature>
<name>A0A1U7J1F5_9CYAN</name>
<keyword evidence="3" id="KW-1185">Reference proteome</keyword>
<evidence type="ECO:0000256" key="1">
    <source>
        <dbReference type="SAM" id="Phobius"/>
    </source>
</evidence>
<dbReference type="Proteomes" id="UP000185557">
    <property type="component" value="Unassembled WGS sequence"/>
</dbReference>
<dbReference type="AlphaFoldDB" id="A0A1U7J1F5"/>
<feature type="transmembrane region" description="Helical" evidence="1">
    <location>
        <begin position="61"/>
        <end position="78"/>
    </location>
</feature>
<evidence type="ECO:0000313" key="2">
    <source>
        <dbReference type="EMBL" id="OKH45819.1"/>
    </source>
</evidence>
<proteinExistence type="predicted"/>
<sequence>MKAAQRFALIIGIVYLAIGILGFIPALVSQAGGMPPSIEKLGVVSGFGYLMGLFPVNTPHNIIHLVTGLLGIVASIALDSSRLFSGQLGIYYTTLAVLGLVPVANTFFGLFPLYGADVFLHGLTGALGIYFGFFATPSLLSLFKKELKEDATSGEIL</sequence>
<feature type="transmembrane region" description="Helical" evidence="1">
    <location>
        <begin position="119"/>
        <end position="143"/>
    </location>
</feature>
<evidence type="ECO:0000313" key="3">
    <source>
        <dbReference type="Proteomes" id="UP000185557"/>
    </source>
</evidence>
<dbReference type="Pfam" id="PF14325">
    <property type="entry name" value="DUF4383"/>
    <property type="match status" value="1"/>
</dbReference>
<evidence type="ECO:0008006" key="4">
    <source>
        <dbReference type="Google" id="ProtNLM"/>
    </source>
</evidence>
<keyword evidence="1" id="KW-0812">Transmembrane</keyword>
<keyword evidence="1" id="KW-1133">Transmembrane helix</keyword>
<dbReference type="STRING" id="549789.NIES30_18210"/>
<feature type="transmembrane region" description="Helical" evidence="1">
    <location>
        <begin position="90"/>
        <end position="113"/>
    </location>
</feature>
<dbReference type="RefSeq" id="WP_073609867.1">
    <property type="nucleotide sequence ID" value="NZ_MRCG01000015.1"/>
</dbReference>
<comment type="caution">
    <text evidence="2">The sequence shown here is derived from an EMBL/GenBank/DDBJ whole genome shotgun (WGS) entry which is preliminary data.</text>
</comment>
<dbReference type="EMBL" id="MRCG01000015">
    <property type="protein sequence ID" value="OKH45819.1"/>
    <property type="molecule type" value="Genomic_DNA"/>
</dbReference>
<reference evidence="2 3" key="1">
    <citation type="submission" date="2016-11" db="EMBL/GenBank/DDBJ databases">
        <title>Draft Genome Sequences of Nine Cyanobacterial Strains from Diverse Habitats.</title>
        <authorList>
            <person name="Zhu T."/>
            <person name="Hou S."/>
            <person name="Lu X."/>
            <person name="Hess W.R."/>
        </authorList>
    </citation>
    <scope>NUCLEOTIDE SEQUENCE [LARGE SCALE GENOMIC DNA]</scope>
    <source>
        <strain evidence="2 3">NIES-30</strain>
    </source>
</reference>
<gene>
    <name evidence="2" type="ORF">NIES30_18210</name>
</gene>
<organism evidence="2 3">
    <name type="scientific">Phormidium tenue NIES-30</name>
    <dbReference type="NCBI Taxonomy" id="549789"/>
    <lineage>
        <taxon>Bacteria</taxon>
        <taxon>Bacillati</taxon>
        <taxon>Cyanobacteriota</taxon>
        <taxon>Cyanophyceae</taxon>
        <taxon>Oscillatoriophycideae</taxon>
        <taxon>Oscillatoriales</taxon>
        <taxon>Oscillatoriaceae</taxon>
        <taxon>Phormidium</taxon>
    </lineage>
</organism>
<protein>
    <recommendedName>
        <fullName evidence="4">DUF4383 domain-containing protein</fullName>
    </recommendedName>
</protein>
<dbReference type="OrthoDB" id="572373at2"/>